<dbReference type="InterPro" id="IPR036465">
    <property type="entry name" value="vWFA_dom_sf"/>
</dbReference>
<dbReference type="EMBL" id="CM026422">
    <property type="protein sequence ID" value="KAG0587011.1"/>
    <property type="molecule type" value="Genomic_DNA"/>
</dbReference>
<keyword evidence="5" id="KW-1133">Transmembrane helix</keyword>
<dbReference type="FunFam" id="1.10.510.10:FF:000384">
    <property type="entry name" value="G-type lectin S-receptor-like serine/threonine-protein kinase"/>
    <property type="match status" value="1"/>
</dbReference>
<dbReference type="Pfam" id="PF00092">
    <property type="entry name" value="VWA"/>
    <property type="match status" value="1"/>
</dbReference>
<dbReference type="FunFam" id="3.30.200.20:FF:000178">
    <property type="entry name" value="serine/threonine-protein kinase PBS1-like"/>
    <property type="match status" value="1"/>
</dbReference>
<name>A0A8T0IWH4_CERPU</name>
<feature type="transmembrane region" description="Helical" evidence="5">
    <location>
        <begin position="527"/>
        <end position="551"/>
    </location>
</feature>
<dbReference type="PROSITE" id="PS50011">
    <property type="entry name" value="PROTEIN_KINASE_DOM"/>
    <property type="match status" value="1"/>
</dbReference>
<keyword evidence="2" id="KW-0547">Nucleotide-binding</keyword>
<evidence type="ECO:0000313" key="10">
    <source>
        <dbReference type="Proteomes" id="UP000822688"/>
    </source>
</evidence>
<keyword evidence="1" id="KW-0808">Transferase</keyword>
<dbReference type="SUPFAM" id="SSF53300">
    <property type="entry name" value="vWA-like"/>
    <property type="match status" value="1"/>
</dbReference>
<feature type="domain" description="VWFA" evidence="8">
    <location>
        <begin position="203"/>
        <end position="390"/>
    </location>
</feature>
<dbReference type="InterPro" id="IPR011009">
    <property type="entry name" value="Kinase-like_dom_sf"/>
</dbReference>
<evidence type="ECO:0000256" key="2">
    <source>
        <dbReference type="ARBA" id="ARBA00022741"/>
    </source>
</evidence>
<dbReference type="InterPro" id="IPR002035">
    <property type="entry name" value="VWF_A"/>
</dbReference>
<dbReference type="CDD" id="cd14066">
    <property type="entry name" value="STKc_IRAK"/>
    <property type="match status" value="1"/>
</dbReference>
<sequence length="928" mass="102707">MEKRKWSLVLQLFLLLISWIGDDDVVVAVGVDSGVGVEEYLADKENKVRLLASDALRLALDREDCGLSQCAQRCARHACSPLANDNFTCVAATGPVPGCNNSCGGIQLDFGGSGFVRLPPYFRNFSNSNLSPEIKRSICSYSSLQFATSGSNDNRTVENIAFGTAEGVFRAYPGRAANPDGDCINYDPRKQPGYILSTSVVKDLVVLLDSGQQDNATFESAKNVVIELLDTFTTADYVNVVTIDAMRATLLQPTSVLARNSADLHFSFGIPSLVNTPSGISNMSLGFQKAMSTFNSTSKLKIIVVITDGYFSTAGNLSNTAFQQTVSRLNSEGVVVFFFNLGPGDGENPSNPLTELRKFSCRLNSTVTYVSTEDAVRNPLWAIRPYFDYQATMRFKENVTFWTDIHADGNGQGNVSTVSYPVFKNGTLYGVASIDVPVNYTDENIIKQKYVDPNVLAIRLSCQMQQVKLNQCTKLVDPGLRPLCEQNIYIDESPASSFNKTLCCDSCAFTSTKANGFLANKANRLRLGLGAVGIFVLLFLCIVAILAYKCIIARSPVHRMKENFAKASSSTYLYSYKELKAATRNFRDDNKLGEGGIGEVYLGRNKDGSLVAVKKLTKSTKQEKREFLADVINLSKVQHKNLVKLRGFCVERKHRLLVYEFLEKKSLRQTLLGRTDDSEHVDWPTRFKIATDTARGLQYLHNESQPQIIHGDIKASNILLDSNLNAKISDFGLVKLCPDDKTNFTTNLAGTMGYMAPEFIMRGQLSEKVDVFSYGVLLMEIVTGKITTSRSRSGTMYFLLDEIRGAYLRSCEASDEDLLLRLVDARLIGRFDKDEVARVLKVALLCTSDRPSIRPSISEVILMLTGSQEIPEHLLQDFVTRGDHSRRMSIQSSPDLSNIQWWEDDGLDPPLLVERPPKRTGPVSIPTN</sequence>
<evidence type="ECO:0000256" key="4">
    <source>
        <dbReference type="ARBA" id="ARBA00022840"/>
    </source>
</evidence>
<proteinExistence type="predicted"/>
<dbReference type="PROSITE" id="PS50234">
    <property type="entry name" value="VWFA"/>
    <property type="match status" value="1"/>
</dbReference>
<keyword evidence="6" id="KW-0732">Signal</keyword>
<dbReference type="Gene3D" id="3.30.450.20">
    <property type="entry name" value="PAS domain"/>
    <property type="match status" value="1"/>
</dbReference>
<dbReference type="Gene3D" id="3.40.50.410">
    <property type="entry name" value="von Willebrand factor, type A domain"/>
    <property type="match status" value="1"/>
</dbReference>
<evidence type="ECO:0000256" key="1">
    <source>
        <dbReference type="ARBA" id="ARBA00022679"/>
    </source>
</evidence>
<dbReference type="CDD" id="cd00198">
    <property type="entry name" value="vWFA"/>
    <property type="match status" value="1"/>
</dbReference>
<keyword evidence="3" id="KW-0418">Kinase</keyword>
<dbReference type="AlphaFoldDB" id="A0A8T0IWH4"/>
<dbReference type="PROSITE" id="PS00108">
    <property type="entry name" value="PROTEIN_KINASE_ST"/>
    <property type="match status" value="1"/>
</dbReference>
<dbReference type="SMART" id="SM00327">
    <property type="entry name" value="VWA"/>
    <property type="match status" value="1"/>
</dbReference>
<comment type="caution">
    <text evidence="9">The sequence shown here is derived from an EMBL/GenBank/DDBJ whole genome shotgun (WGS) entry which is preliminary data.</text>
</comment>
<dbReference type="InterPro" id="IPR052059">
    <property type="entry name" value="CR_Ser/Thr_kinase"/>
</dbReference>
<reference evidence="9" key="1">
    <citation type="submission" date="2020-06" db="EMBL/GenBank/DDBJ databases">
        <title>WGS assembly of Ceratodon purpureus strain R40.</title>
        <authorList>
            <person name="Carey S.B."/>
            <person name="Jenkins J."/>
            <person name="Shu S."/>
            <person name="Lovell J.T."/>
            <person name="Sreedasyam A."/>
            <person name="Maumus F."/>
            <person name="Tiley G.P."/>
            <person name="Fernandez-Pozo N."/>
            <person name="Barry K."/>
            <person name="Chen C."/>
            <person name="Wang M."/>
            <person name="Lipzen A."/>
            <person name="Daum C."/>
            <person name="Saski C.A."/>
            <person name="Payton A.C."/>
            <person name="Mcbreen J.C."/>
            <person name="Conrad R.E."/>
            <person name="Kollar L.M."/>
            <person name="Olsson S."/>
            <person name="Huttunen S."/>
            <person name="Landis J.B."/>
            <person name="Wickett N.J."/>
            <person name="Johnson M.G."/>
            <person name="Rensing S.A."/>
            <person name="Grimwood J."/>
            <person name="Schmutz J."/>
            <person name="Mcdaniel S.F."/>
        </authorList>
    </citation>
    <scope>NUCLEOTIDE SEQUENCE</scope>
    <source>
        <strain evidence="9">R40</strain>
    </source>
</reference>
<dbReference type="GO" id="GO:0004672">
    <property type="term" value="F:protein kinase activity"/>
    <property type="evidence" value="ECO:0007669"/>
    <property type="project" value="InterPro"/>
</dbReference>
<dbReference type="InterPro" id="IPR000719">
    <property type="entry name" value="Prot_kinase_dom"/>
</dbReference>
<feature type="signal peptide" evidence="6">
    <location>
        <begin position="1"/>
        <end position="21"/>
    </location>
</feature>
<dbReference type="GO" id="GO:0005524">
    <property type="term" value="F:ATP binding"/>
    <property type="evidence" value="ECO:0007669"/>
    <property type="project" value="UniProtKB-KW"/>
</dbReference>
<organism evidence="9 10">
    <name type="scientific">Ceratodon purpureus</name>
    <name type="common">Fire moss</name>
    <name type="synonym">Dicranum purpureum</name>
    <dbReference type="NCBI Taxonomy" id="3225"/>
    <lineage>
        <taxon>Eukaryota</taxon>
        <taxon>Viridiplantae</taxon>
        <taxon>Streptophyta</taxon>
        <taxon>Embryophyta</taxon>
        <taxon>Bryophyta</taxon>
        <taxon>Bryophytina</taxon>
        <taxon>Bryopsida</taxon>
        <taxon>Dicranidae</taxon>
        <taxon>Pseudoditrichales</taxon>
        <taxon>Ditrichaceae</taxon>
        <taxon>Ceratodon</taxon>
    </lineage>
</organism>
<keyword evidence="5" id="KW-0472">Membrane</keyword>
<dbReference type="PANTHER" id="PTHR47973">
    <property type="entry name" value="CYSTEINE-RICH RECEPTOR-LIKE PROTEIN KINASE 3"/>
    <property type="match status" value="1"/>
</dbReference>
<evidence type="ECO:0000259" key="8">
    <source>
        <dbReference type="PROSITE" id="PS50234"/>
    </source>
</evidence>
<dbReference type="SMART" id="SM00220">
    <property type="entry name" value="S_TKc"/>
    <property type="match status" value="1"/>
</dbReference>
<evidence type="ECO:0000259" key="7">
    <source>
        <dbReference type="PROSITE" id="PS50011"/>
    </source>
</evidence>
<feature type="domain" description="Protein kinase" evidence="7">
    <location>
        <begin position="586"/>
        <end position="879"/>
    </location>
</feature>
<protein>
    <recommendedName>
        <fullName evidence="11">Protein kinase domain-containing protein</fullName>
    </recommendedName>
</protein>
<evidence type="ECO:0000256" key="6">
    <source>
        <dbReference type="SAM" id="SignalP"/>
    </source>
</evidence>
<feature type="chain" id="PRO_5035837872" description="Protein kinase domain-containing protein" evidence="6">
    <location>
        <begin position="22"/>
        <end position="928"/>
    </location>
</feature>
<gene>
    <name evidence="9" type="ORF">KC19_2G134200</name>
</gene>
<evidence type="ECO:0000256" key="5">
    <source>
        <dbReference type="SAM" id="Phobius"/>
    </source>
</evidence>
<evidence type="ECO:0000256" key="3">
    <source>
        <dbReference type="ARBA" id="ARBA00022777"/>
    </source>
</evidence>
<keyword evidence="10" id="KW-1185">Reference proteome</keyword>
<dbReference type="Gene3D" id="3.30.200.20">
    <property type="entry name" value="Phosphorylase Kinase, domain 1"/>
    <property type="match status" value="1"/>
</dbReference>
<evidence type="ECO:0008006" key="11">
    <source>
        <dbReference type="Google" id="ProtNLM"/>
    </source>
</evidence>
<keyword evidence="5" id="KW-0812">Transmembrane</keyword>
<dbReference type="Pfam" id="PF00069">
    <property type="entry name" value="Pkinase"/>
    <property type="match status" value="1"/>
</dbReference>
<accession>A0A8T0IWH4</accession>
<dbReference type="InterPro" id="IPR008271">
    <property type="entry name" value="Ser/Thr_kinase_AS"/>
</dbReference>
<evidence type="ECO:0000313" key="9">
    <source>
        <dbReference type="EMBL" id="KAG0587011.1"/>
    </source>
</evidence>
<keyword evidence="4" id="KW-0067">ATP-binding</keyword>
<dbReference type="SUPFAM" id="SSF56112">
    <property type="entry name" value="Protein kinase-like (PK-like)"/>
    <property type="match status" value="1"/>
</dbReference>
<dbReference type="Gene3D" id="1.10.510.10">
    <property type="entry name" value="Transferase(Phosphotransferase) domain 1"/>
    <property type="match status" value="1"/>
</dbReference>
<dbReference type="Proteomes" id="UP000822688">
    <property type="component" value="Chromosome 2"/>
</dbReference>